<organism evidence="2 3">
    <name type="scientific">Limosa lapponica baueri</name>
    <dbReference type="NCBI Taxonomy" id="1758121"/>
    <lineage>
        <taxon>Eukaryota</taxon>
        <taxon>Metazoa</taxon>
        <taxon>Chordata</taxon>
        <taxon>Craniata</taxon>
        <taxon>Vertebrata</taxon>
        <taxon>Euteleostomi</taxon>
        <taxon>Archelosauria</taxon>
        <taxon>Archosauria</taxon>
        <taxon>Dinosauria</taxon>
        <taxon>Saurischia</taxon>
        <taxon>Theropoda</taxon>
        <taxon>Coelurosauria</taxon>
        <taxon>Aves</taxon>
        <taxon>Neognathae</taxon>
        <taxon>Neoaves</taxon>
        <taxon>Charadriiformes</taxon>
        <taxon>Scolopacidae</taxon>
        <taxon>Limosa</taxon>
    </lineage>
</organism>
<dbReference type="AlphaFoldDB" id="A0A2I0UPJ9"/>
<reference evidence="3" key="1">
    <citation type="submission" date="2017-11" db="EMBL/GenBank/DDBJ databases">
        <authorList>
            <person name="Lima N.C."/>
            <person name="Parody-Merino A.M."/>
            <person name="Battley P.F."/>
            <person name="Fidler A.E."/>
            <person name="Prosdocimi F."/>
        </authorList>
    </citation>
    <scope>NUCLEOTIDE SEQUENCE [LARGE SCALE GENOMIC DNA]</scope>
</reference>
<name>A0A2I0UPJ9_LIMLA</name>
<dbReference type="EMBL" id="KZ505664">
    <property type="protein sequence ID" value="PKU47972.1"/>
    <property type="molecule type" value="Genomic_DNA"/>
</dbReference>
<keyword evidence="3" id="KW-1185">Reference proteome</keyword>
<feature type="compositionally biased region" description="Basic and acidic residues" evidence="1">
    <location>
        <begin position="19"/>
        <end position="28"/>
    </location>
</feature>
<feature type="region of interest" description="Disordered" evidence="1">
    <location>
        <begin position="1"/>
        <end position="28"/>
    </location>
</feature>
<sequence>MWLRHRNSRNSFAVSEYQGQEKPKDFQDPVKVAENSRVQRAVLRPNLTGLMSQMATVNRGSKEPYRENKIPLHPEEGLQKTSVKGKGTVKGLHYGLKKQEVRSEILYQLLKEQNKLLNILVLLQFDLIFNEL</sequence>
<gene>
    <name evidence="2" type="ORF">llap_1755</name>
</gene>
<protein>
    <submittedName>
        <fullName evidence="2">Uncharacterized protein</fullName>
    </submittedName>
</protein>
<accession>A0A2I0UPJ9</accession>
<dbReference type="Proteomes" id="UP000233556">
    <property type="component" value="Unassembled WGS sequence"/>
</dbReference>
<feature type="region of interest" description="Disordered" evidence="1">
    <location>
        <begin position="53"/>
        <end position="84"/>
    </location>
</feature>
<feature type="compositionally biased region" description="Basic and acidic residues" evidence="1">
    <location>
        <begin position="60"/>
        <end position="78"/>
    </location>
</feature>
<proteinExistence type="predicted"/>
<evidence type="ECO:0000313" key="2">
    <source>
        <dbReference type="EMBL" id="PKU47972.1"/>
    </source>
</evidence>
<evidence type="ECO:0000313" key="3">
    <source>
        <dbReference type="Proteomes" id="UP000233556"/>
    </source>
</evidence>
<evidence type="ECO:0000256" key="1">
    <source>
        <dbReference type="SAM" id="MobiDB-lite"/>
    </source>
</evidence>
<reference evidence="3" key="2">
    <citation type="submission" date="2017-12" db="EMBL/GenBank/DDBJ databases">
        <title>Genome sequence of the Bar-tailed Godwit (Limosa lapponica baueri).</title>
        <authorList>
            <person name="Lima N.C.B."/>
            <person name="Parody-Merino A.M."/>
            <person name="Battley P.F."/>
            <person name="Fidler A.E."/>
            <person name="Prosdocimi F."/>
        </authorList>
    </citation>
    <scope>NUCLEOTIDE SEQUENCE [LARGE SCALE GENOMIC DNA]</scope>
</reference>